<dbReference type="Gene3D" id="1.10.443.10">
    <property type="entry name" value="Intergrase catalytic core"/>
    <property type="match status" value="1"/>
</dbReference>
<protein>
    <recommendedName>
        <fullName evidence="4">Core-binding (CB) domain-containing protein</fullName>
    </recommendedName>
</protein>
<dbReference type="EMBL" id="AYKW01000008">
    <property type="protein sequence ID" value="PIL33133.1"/>
    <property type="molecule type" value="Genomic_DNA"/>
</dbReference>
<feature type="compositionally biased region" description="Low complexity" evidence="3">
    <location>
        <begin position="14"/>
        <end position="44"/>
    </location>
</feature>
<dbReference type="InterPro" id="IPR011010">
    <property type="entry name" value="DNA_brk_join_enz"/>
</dbReference>
<dbReference type="OrthoDB" id="5598396at2759"/>
<dbReference type="PANTHER" id="PTHR33050">
    <property type="entry name" value="REVERSE TRANSCRIPTASE DOMAIN-CONTAINING PROTEIN"/>
    <property type="match status" value="1"/>
</dbReference>
<dbReference type="AlphaFoldDB" id="A0A2G8SH96"/>
<sequence length="1136" mass="124478">MSPSDGVAPGGTNATGQGSSATAQGSGATTGESSATPGGSSATTGGSGAGPQPPANGAPTGTGNNNTGGMSQEMLFQAFMAFMGRAAPSLQPPAAPAPVNAAAFPQFTFAAPLQSSAGTSLLDLFPAIEGSVLLEIAQHSFKPGDLAKLDARYKDRMQRQILDVSGGVVSVRDHAPRDYPSFQSLYIPLSTYFDVLAGFAATGGSKEGLYQVTSSTSAYLARLVQFSQDYQWSAVVAYHFDFHYKRRRDMVRGDYSGWATIDTALQAEHLIGRERSRGGAHSGKPASGGSGKFPTGPPPPIRPNTDPRANAVHLRPPHEPPIQSTLRREAWAHYLADYPDPDYVQCLLHIIEFGAALGYSGPSHSQECRNLSSAFEHPDTIAADIEALCSRQRMHGPFTAPPLNPFRSSPLGVVSRPRNPAKLRVINHLSWPQGSSVNDGIPDSESCIIYEPFDSAVAEIRRLGRGTLLAKLDLKDAFRHIPVRQADWHLLGCTWAGHLYYSVVLVFGIKSAPYIFNLFAEGLHWIIQRHIPASLRHYLDDYLPIFPPTTALPRANAAVKWIMALGEELGLEFQGAKTIFPTMCLDFLGLDLDTDAMEARLPADKLTWLGELLSAWASRRTCRLRELQALIGFLQFTAQVVPHARAFIRRLIDFSSTFKSDFVVRHIPQYARADIHWWRVFHAHWNGIQLITPSRPTVHIYTDASGSERKGIGGVFASAWFSSRVPRRFRKRDIQFKELYAVIQAVLRWGLQWAGCHVVFHIDNQVIVEAIEADLHAPVPARPAPAAHVLSTDPPPQWYETNSFVSRQAAFYLWHGLASSTRRTYSTGQTSFLNFVSLNPAYRNADRNILPASQRTIMEWVASLGARGLKSQTIKAYLSSVRSLHVDCDLPFTACEALIVQRLIRGIKRYNGERPRNPKMPITLHILQKLCYALSESQSSIDHTMKAAMALAFVGFLRCGEFTLAPGARFNPAVNLTRSSVKFVPDRDNADHIILTLPASKTDPFRKGVSIVMAAAPGSITCPVAAIRAILKGIPGDANSPLFQGLAVESALTRDLFITRLKALLTVHGFDGAQYSGHSFRRGAASSAAAAGYADFEIQLLGRWRSDAYKLYIDVPRERILHLSHRLHWVATEPHA</sequence>
<gene>
    <name evidence="5" type="ORF">GSI_04582</name>
</gene>
<feature type="region of interest" description="Disordered" evidence="3">
    <location>
        <begin position="275"/>
        <end position="321"/>
    </location>
</feature>
<dbReference type="InterPro" id="IPR044068">
    <property type="entry name" value="CB"/>
</dbReference>
<dbReference type="SUPFAM" id="SSF56349">
    <property type="entry name" value="DNA breaking-rejoining enzymes"/>
    <property type="match status" value="1"/>
</dbReference>
<dbReference type="InterPro" id="IPR013762">
    <property type="entry name" value="Integrase-like_cat_sf"/>
</dbReference>
<proteinExistence type="predicted"/>
<dbReference type="InterPro" id="IPR043502">
    <property type="entry name" value="DNA/RNA_pol_sf"/>
</dbReference>
<organism evidence="5 6">
    <name type="scientific">Ganoderma sinense ZZ0214-1</name>
    <dbReference type="NCBI Taxonomy" id="1077348"/>
    <lineage>
        <taxon>Eukaryota</taxon>
        <taxon>Fungi</taxon>
        <taxon>Dikarya</taxon>
        <taxon>Basidiomycota</taxon>
        <taxon>Agaricomycotina</taxon>
        <taxon>Agaricomycetes</taxon>
        <taxon>Polyporales</taxon>
        <taxon>Polyporaceae</taxon>
        <taxon>Ganoderma</taxon>
    </lineage>
</organism>
<name>A0A2G8SH96_9APHY</name>
<dbReference type="PROSITE" id="PS51900">
    <property type="entry name" value="CB"/>
    <property type="match status" value="1"/>
</dbReference>
<reference evidence="5 6" key="1">
    <citation type="journal article" date="2015" name="Sci. Rep.">
        <title>Chromosome-level genome map provides insights into diverse defense mechanisms in the medicinal fungus Ganoderma sinense.</title>
        <authorList>
            <person name="Zhu Y."/>
            <person name="Xu J."/>
            <person name="Sun C."/>
            <person name="Zhou S."/>
            <person name="Xu H."/>
            <person name="Nelson D.R."/>
            <person name="Qian J."/>
            <person name="Song J."/>
            <person name="Luo H."/>
            <person name="Xiang L."/>
            <person name="Li Y."/>
            <person name="Xu Z."/>
            <person name="Ji A."/>
            <person name="Wang L."/>
            <person name="Lu S."/>
            <person name="Hayward A."/>
            <person name="Sun W."/>
            <person name="Li X."/>
            <person name="Schwartz D.C."/>
            <person name="Wang Y."/>
            <person name="Chen S."/>
        </authorList>
    </citation>
    <scope>NUCLEOTIDE SEQUENCE [LARGE SCALE GENOMIC DNA]</scope>
    <source>
        <strain evidence="5 6">ZZ0214-1</strain>
    </source>
</reference>
<dbReference type="SUPFAM" id="SSF56672">
    <property type="entry name" value="DNA/RNA polymerases"/>
    <property type="match status" value="1"/>
</dbReference>
<dbReference type="Pfam" id="PF00078">
    <property type="entry name" value="RVT_1"/>
    <property type="match status" value="1"/>
</dbReference>
<dbReference type="InterPro" id="IPR052055">
    <property type="entry name" value="Hepadnavirus_pol/RT"/>
</dbReference>
<dbReference type="InterPro" id="IPR043128">
    <property type="entry name" value="Rev_trsase/Diguanyl_cyclase"/>
</dbReference>
<feature type="domain" description="Core-binding (CB)" evidence="4">
    <location>
        <begin position="802"/>
        <end position="889"/>
    </location>
</feature>
<evidence type="ECO:0000256" key="2">
    <source>
        <dbReference type="ARBA" id="ARBA00023172"/>
    </source>
</evidence>
<keyword evidence="6" id="KW-1185">Reference proteome</keyword>
<keyword evidence="2" id="KW-0233">DNA recombination</keyword>
<dbReference type="InterPro" id="IPR000477">
    <property type="entry name" value="RT_dom"/>
</dbReference>
<feature type="compositionally biased region" description="Low complexity" evidence="3">
    <location>
        <begin position="57"/>
        <end position="69"/>
    </location>
</feature>
<dbReference type="GO" id="GO:0015074">
    <property type="term" value="P:DNA integration"/>
    <property type="evidence" value="ECO:0007669"/>
    <property type="project" value="InterPro"/>
</dbReference>
<dbReference type="STRING" id="1077348.A0A2G8SH96"/>
<evidence type="ECO:0000259" key="4">
    <source>
        <dbReference type="PROSITE" id="PS51900"/>
    </source>
</evidence>
<dbReference type="Proteomes" id="UP000230002">
    <property type="component" value="Unassembled WGS sequence"/>
</dbReference>
<accession>A0A2G8SH96</accession>
<evidence type="ECO:0000313" key="6">
    <source>
        <dbReference type="Proteomes" id="UP000230002"/>
    </source>
</evidence>
<dbReference type="Gene3D" id="1.10.150.130">
    <property type="match status" value="1"/>
</dbReference>
<dbReference type="InterPro" id="IPR010998">
    <property type="entry name" value="Integrase_recombinase_N"/>
</dbReference>
<evidence type="ECO:0000256" key="1">
    <source>
        <dbReference type="ARBA" id="ARBA00023125"/>
    </source>
</evidence>
<dbReference type="PANTHER" id="PTHR33050:SF7">
    <property type="entry name" value="RIBONUCLEASE H"/>
    <property type="match status" value="1"/>
</dbReference>
<dbReference type="Gene3D" id="3.30.70.270">
    <property type="match status" value="1"/>
</dbReference>
<dbReference type="GO" id="GO:0006310">
    <property type="term" value="P:DNA recombination"/>
    <property type="evidence" value="ECO:0007669"/>
    <property type="project" value="UniProtKB-KW"/>
</dbReference>
<feature type="region of interest" description="Disordered" evidence="3">
    <location>
        <begin position="1"/>
        <end position="70"/>
    </location>
</feature>
<dbReference type="SUPFAM" id="SSF47823">
    <property type="entry name" value="lambda integrase-like, N-terminal domain"/>
    <property type="match status" value="1"/>
</dbReference>
<dbReference type="Gene3D" id="3.10.10.10">
    <property type="entry name" value="HIV Type 1 Reverse Transcriptase, subunit A, domain 1"/>
    <property type="match status" value="1"/>
</dbReference>
<comment type="caution">
    <text evidence="5">The sequence shown here is derived from an EMBL/GenBank/DDBJ whole genome shotgun (WGS) entry which is preliminary data.</text>
</comment>
<evidence type="ECO:0000313" key="5">
    <source>
        <dbReference type="EMBL" id="PIL33133.1"/>
    </source>
</evidence>
<dbReference type="GO" id="GO:0003677">
    <property type="term" value="F:DNA binding"/>
    <property type="evidence" value="ECO:0007669"/>
    <property type="project" value="UniProtKB-KW"/>
</dbReference>
<evidence type="ECO:0000256" key="3">
    <source>
        <dbReference type="SAM" id="MobiDB-lite"/>
    </source>
</evidence>
<keyword evidence="1" id="KW-0238">DNA-binding</keyword>